<proteinExistence type="predicted"/>
<reference evidence="1 2" key="1">
    <citation type="submission" date="2020-10" db="EMBL/GenBank/DDBJ databases">
        <title>The genome sequence of Chitinilyticum litopenaei 4Y14.</title>
        <authorList>
            <person name="Liu Y."/>
        </authorList>
    </citation>
    <scope>NUCLEOTIDE SEQUENCE [LARGE SCALE GENOMIC DNA]</scope>
    <source>
        <strain evidence="1 2">4Y14</strain>
    </source>
</reference>
<dbReference type="Proteomes" id="UP000604481">
    <property type="component" value="Unassembled WGS sequence"/>
</dbReference>
<name>A0A8J7K8Z3_9NEIS</name>
<dbReference type="RefSeq" id="WP_194116969.1">
    <property type="nucleotide sequence ID" value="NZ_JADFUA010000009.1"/>
</dbReference>
<comment type="caution">
    <text evidence="1">The sequence shown here is derived from an EMBL/GenBank/DDBJ whole genome shotgun (WGS) entry which is preliminary data.</text>
</comment>
<organism evidence="1 2">
    <name type="scientific">Chitinilyticum piscinae</name>
    <dbReference type="NCBI Taxonomy" id="2866724"/>
    <lineage>
        <taxon>Bacteria</taxon>
        <taxon>Pseudomonadati</taxon>
        <taxon>Pseudomonadota</taxon>
        <taxon>Betaproteobacteria</taxon>
        <taxon>Neisseriales</taxon>
        <taxon>Chitinibacteraceae</taxon>
        <taxon>Chitinilyticum</taxon>
    </lineage>
</organism>
<dbReference type="AlphaFoldDB" id="A0A8J7K8Z3"/>
<evidence type="ECO:0000313" key="2">
    <source>
        <dbReference type="Proteomes" id="UP000604481"/>
    </source>
</evidence>
<dbReference type="EMBL" id="JADFUA010000009">
    <property type="protein sequence ID" value="MBE9610423.1"/>
    <property type="molecule type" value="Genomic_DNA"/>
</dbReference>
<evidence type="ECO:0000313" key="1">
    <source>
        <dbReference type="EMBL" id="MBE9610423.1"/>
    </source>
</evidence>
<sequence length="189" mass="21236">MWEQGQISRQCLFWMSERDIVQFSTALQQLDLPWSASLLSPHHLNSSRNFPSLIEALDYGTGSAYCHLALGSVSFHDPERHIAGNRQSTANHKDNYSPDFVYPPDGVLVGYGDMAVRWNKQDGDEQQQAIMAAQVKSMFSLLTKCTLPAKLQTTGGRPVNGYRIGPDMQVQARTHQWFLKSNGPTLRLI</sequence>
<protein>
    <submittedName>
        <fullName evidence="1">Uncharacterized protein</fullName>
    </submittedName>
</protein>
<accession>A0A8J7K8Z3</accession>
<keyword evidence="2" id="KW-1185">Reference proteome</keyword>
<gene>
    <name evidence="1" type="ORF">INR99_13870</name>
</gene>